<reference evidence="1" key="1">
    <citation type="submission" date="2020-12" db="EMBL/GenBank/DDBJ databases">
        <title>Metabolic potential, ecology and presence of endohyphal bacteria is reflected in genomic diversity of Mucoromycotina.</title>
        <authorList>
            <person name="Muszewska A."/>
            <person name="Okrasinska A."/>
            <person name="Steczkiewicz K."/>
            <person name="Drgas O."/>
            <person name="Orlowska M."/>
            <person name="Perlinska-Lenart U."/>
            <person name="Aleksandrzak-Piekarczyk T."/>
            <person name="Szatraj K."/>
            <person name="Zielenkiewicz U."/>
            <person name="Pilsyk S."/>
            <person name="Malc E."/>
            <person name="Mieczkowski P."/>
            <person name="Kruszewska J.S."/>
            <person name="Biernat P."/>
            <person name="Pawlowska J."/>
        </authorList>
    </citation>
    <scope>NUCLEOTIDE SEQUENCE</scope>
    <source>
        <strain evidence="1">WA0000017839</strain>
    </source>
</reference>
<dbReference type="PANTHER" id="PTHR14187">
    <property type="entry name" value="ALPHA KINASE/ELONGATION FACTOR 2 KINASE"/>
    <property type="match status" value="1"/>
</dbReference>
<organism evidence="1 2">
    <name type="scientific">Mucor saturninus</name>
    <dbReference type="NCBI Taxonomy" id="64648"/>
    <lineage>
        <taxon>Eukaryota</taxon>
        <taxon>Fungi</taxon>
        <taxon>Fungi incertae sedis</taxon>
        <taxon>Mucoromycota</taxon>
        <taxon>Mucoromycotina</taxon>
        <taxon>Mucoromycetes</taxon>
        <taxon>Mucorales</taxon>
        <taxon>Mucorineae</taxon>
        <taxon>Mucoraceae</taxon>
        <taxon>Mucor</taxon>
    </lineage>
</organism>
<dbReference type="Gene3D" id="3.30.420.40">
    <property type="match status" value="1"/>
</dbReference>
<protein>
    <recommendedName>
        <fullName evidence="3">Heat shock protein 70</fullName>
    </recommendedName>
</protein>
<dbReference type="Proteomes" id="UP000603453">
    <property type="component" value="Unassembled WGS sequence"/>
</dbReference>
<dbReference type="PANTHER" id="PTHR14187:SF5">
    <property type="entry name" value="HEAT SHOCK 70 KDA PROTEIN 12A"/>
    <property type="match status" value="1"/>
</dbReference>
<evidence type="ECO:0008006" key="3">
    <source>
        <dbReference type="Google" id="ProtNLM"/>
    </source>
</evidence>
<evidence type="ECO:0000313" key="1">
    <source>
        <dbReference type="EMBL" id="KAG2196472.1"/>
    </source>
</evidence>
<dbReference type="EMBL" id="JAEPRD010000146">
    <property type="protein sequence ID" value="KAG2196472.1"/>
    <property type="molecule type" value="Genomic_DNA"/>
</dbReference>
<name>A0A8H7QPK9_9FUNG</name>
<evidence type="ECO:0000313" key="2">
    <source>
        <dbReference type="Proteomes" id="UP000603453"/>
    </source>
</evidence>
<comment type="caution">
    <text evidence="1">The sequence shown here is derived from an EMBL/GenBank/DDBJ whole genome shotgun (WGS) entry which is preliminary data.</text>
</comment>
<gene>
    <name evidence="1" type="ORF">INT47_012673</name>
</gene>
<dbReference type="CDD" id="cd10170">
    <property type="entry name" value="ASKHA_NBD_HSP70"/>
    <property type="match status" value="1"/>
</dbReference>
<dbReference type="InterPro" id="IPR043129">
    <property type="entry name" value="ATPase_NBD"/>
</dbReference>
<dbReference type="SUPFAM" id="SSF53067">
    <property type="entry name" value="Actin-like ATPase domain"/>
    <property type="match status" value="2"/>
</dbReference>
<sequence length="1123" mass="126417">MTSLDRINYVVGIELGATTSGVSIAHVKDPFNVFTVLTWDSKEALKEALKEASKVDLKVNSKVNSKAKSKAGAKKDKKNSQKFLSSILYPSDESKEPICGAEPEPSFGAGVYVANIGQYLVDIDASNEELGQLMDGLTIEKVITDYLKIFVDLAIANLQKCAKLNENKYFQDFINDDLIHEEIETVHYCLVCPTDRQEFLKDCFIKAGIIEKTKSEHRLSFVTEAVAIAHHQLSLGRNKSEIQNDQDYLLCDVGDISIGLAKIHASSTESLSTITEVLDDITQGSINLEAKFRDYLIENMAELNLNDPLIDQFVKTFSDNIKFAFNMDAKTASAISQKNSNGDDIDLTYEDLNKIVFEPFIEGITNFISNADETHGQCKLFLSGKYAADAYFIERLTAKNKGKLEHHHIIVEESFKAVSFGAVSSRIHTGKSQIPFIGEQQSDAKTVLEELPNNIKGNENYDFIIGIDFGTTFSGCSYVQLKDKNGNHLDIDGKPSDKQKIKTIKLNWPGGKVRQYGKTPTLLMYDEKMNPKYWGDEAKTKANPRKGLILLGNFKLFLCPDSLEKFYGQNDDLKKMKEQCGFNDDETPTKNVKDNILASKVIADYLRVFKNHVIEQIITSEMNESFHVFNKAKLLKKYKMRYVITVPAMWNTSARDTMAQAAVDATLIKEDEIDQLLMISEPEAAALYCENRFTEYIVDPKRDVNDPNIVDSKGDINNTNFIVCDAGGGTVDLVTFNLKVNEKKESMICQIGDGIGDTCGSTYLDVKFKDYIMDFYDSFGVNIDRSKIQLDSVMDHFIRRQKTQFMPDLQGDSFYDISLPGKGVLNFSSSPKYIMADNNRTLRMKNQEMKQIVFDPIVKRIFDLIDNQRNQAEKGGRKIDAILMVGGFSQSEYLQRCIKDRYKGVCRVSVPFEGVTAISHGAVSYALNPRMISRRSAGQSLGLEVQAPFIRSLTDSNERRVEGPDGDKNFEKDRVEYFVRRDQELEGERRTVYKKDVYVVYPNAAVIAIFSCDSKNDANSRYITTRHAKIMEAKVIMPSIDGIDGRKIHFTVSLQVEHIGISVSIECQDSVINAEIRRITKDPDAILKITPKCNLNVASCKQPLIEYSLAKTGYLFNIRETAR</sequence>
<keyword evidence="2" id="KW-1185">Reference proteome</keyword>
<dbReference type="OrthoDB" id="2275019at2759"/>
<proteinExistence type="predicted"/>
<dbReference type="AlphaFoldDB" id="A0A8H7QPK9"/>
<accession>A0A8H7QPK9</accession>